<reference evidence="2 3" key="1">
    <citation type="submission" date="2016-08" db="EMBL/GenBank/DDBJ databases">
        <title>Genomes of anaerobic fungi encode conserved fungal cellulosomes for biomass hydrolysis.</title>
        <authorList>
            <consortium name="DOE Joint Genome Institute"/>
            <person name="Haitjema C.H."/>
            <person name="Gilmore S.P."/>
            <person name="Henske J.K."/>
            <person name="Solomon K.V."/>
            <person name="De Groot R."/>
            <person name="Kuo A."/>
            <person name="Mondo S.J."/>
            <person name="Salamov A.A."/>
            <person name="Labutti K."/>
            <person name="Zhao Z."/>
            <person name="Chiniquy J."/>
            <person name="Barry K."/>
            <person name="Brewer H.M."/>
            <person name="Purvine S.O."/>
            <person name="Wright A.T."/>
            <person name="Boxma B."/>
            <person name="Van Alen T."/>
            <person name="Hackstein J.H."/>
            <person name="Baker S.E."/>
            <person name="Grigoriev I.V."/>
            <person name="O'Malley M.A."/>
        </authorList>
    </citation>
    <scope>NUCLEOTIDE SEQUENCE [LARGE SCALE GENOMIC DNA]</scope>
    <source>
        <strain evidence="3">finn</strain>
    </source>
</reference>
<organism evidence="2 3">
    <name type="scientific">Piromyces finnis</name>
    <dbReference type="NCBI Taxonomy" id="1754191"/>
    <lineage>
        <taxon>Eukaryota</taxon>
        <taxon>Fungi</taxon>
        <taxon>Fungi incertae sedis</taxon>
        <taxon>Chytridiomycota</taxon>
        <taxon>Chytridiomycota incertae sedis</taxon>
        <taxon>Neocallimastigomycetes</taxon>
        <taxon>Neocallimastigales</taxon>
        <taxon>Neocallimastigaceae</taxon>
        <taxon>Piromyces</taxon>
    </lineage>
</organism>
<gene>
    <name evidence="2" type="ORF">BCR36DRAFT_367872</name>
</gene>
<reference evidence="2 3" key="2">
    <citation type="submission" date="2016-08" db="EMBL/GenBank/DDBJ databases">
        <title>Pervasive Adenine N6-methylation of Active Genes in Fungi.</title>
        <authorList>
            <consortium name="DOE Joint Genome Institute"/>
            <person name="Mondo S.J."/>
            <person name="Dannebaum R.O."/>
            <person name="Kuo R.C."/>
            <person name="Labutti K."/>
            <person name="Haridas S."/>
            <person name="Kuo A."/>
            <person name="Salamov A."/>
            <person name="Ahrendt S.R."/>
            <person name="Lipzen A."/>
            <person name="Sullivan W."/>
            <person name="Andreopoulos W.B."/>
            <person name="Clum A."/>
            <person name="Lindquist E."/>
            <person name="Daum C."/>
            <person name="Ramamoorthy G.K."/>
            <person name="Gryganskyi A."/>
            <person name="Culley D."/>
            <person name="Magnuson J.K."/>
            <person name="James T.Y."/>
            <person name="O'Malley M.A."/>
            <person name="Stajich J.E."/>
            <person name="Spatafora J.W."/>
            <person name="Visel A."/>
            <person name="Grigoriev I.V."/>
        </authorList>
    </citation>
    <scope>NUCLEOTIDE SEQUENCE [LARGE SCALE GENOMIC DNA]</scope>
    <source>
        <strain evidence="3">finn</strain>
    </source>
</reference>
<comment type="caution">
    <text evidence="2">The sequence shown here is derived from an EMBL/GenBank/DDBJ whole genome shotgun (WGS) entry which is preliminary data.</text>
</comment>
<feature type="region of interest" description="Disordered" evidence="1">
    <location>
        <begin position="86"/>
        <end position="112"/>
    </location>
</feature>
<feature type="compositionally biased region" description="Polar residues" evidence="1">
    <location>
        <begin position="96"/>
        <end position="105"/>
    </location>
</feature>
<evidence type="ECO:0000256" key="1">
    <source>
        <dbReference type="SAM" id="MobiDB-lite"/>
    </source>
</evidence>
<evidence type="ECO:0000313" key="2">
    <source>
        <dbReference type="EMBL" id="ORX56042.1"/>
    </source>
</evidence>
<name>A0A1Y1VIW4_9FUNG</name>
<protein>
    <submittedName>
        <fullName evidence="2">Uncharacterized protein</fullName>
    </submittedName>
</protein>
<sequence>METENTNTNEGSNVVTENAPDMNEFEQVQSVEEVIEETSEEKTTNEIINEKSKELQEVQNLPDDSNIQEPALETVNIEIQGANVSDVNEETKEEVINTNTETPTESIPEPNETIIESEIVVPSTEKNDETNKIENSTIDNQNKESLIVEEVVMTPPINNDELSKIDNVIMDQNVTEESPITEITNMPEEESQNTEMFEEQVNNIQNNYYSAVNNKNQNAKTSIMKPVGVENYKFSSEPRAIPAPSQRRKYRDPYELEKMLSIQKNEFNQEKQRM</sequence>
<evidence type="ECO:0000313" key="3">
    <source>
        <dbReference type="Proteomes" id="UP000193719"/>
    </source>
</evidence>
<dbReference type="Proteomes" id="UP000193719">
    <property type="component" value="Unassembled WGS sequence"/>
</dbReference>
<keyword evidence="3" id="KW-1185">Reference proteome</keyword>
<feature type="compositionally biased region" description="Low complexity" evidence="1">
    <location>
        <begin position="1"/>
        <end position="18"/>
    </location>
</feature>
<dbReference type="OrthoDB" id="10590208at2759"/>
<proteinExistence type="predicted"/>
<feature type="region of interest" description="Disordered" evidence="1">
    <location>
        <begin position="1"/>
        <end position="24"/>
    </location>
</feature>
<accession>A0A1Y1VIW4</accession>
<dbReference type="AlphaFoldDB" id="A0A1Y1VIW4"/>
<dbReference type="EMBL" id="MCFH01000008">
    <property type="protein sequence ID" value="ORX56042.1"/>
    <property type="molecule type" value="Genomic_DNA"/>
</dbReference>